<reference evidence="3 4" key="1">
    <citation type="submission" date="2019-08" db="EMBL/GenBank/DDBJ databases">
        <title>Deep-cultivation of Planctomycetes and their phenomic and genomic characterization uncovers novel biology.</title>
        <authorList>
            <person name="Wiegand S."/>
            <person name="Jogler M."/>
            <person name="Boedeker C."/>
            <person name="Pinto D."/>
            <person name="Vollmers J."/>
            <person name="Rivas-Marin E."/>
            <person name="Kohn T."/>
            <person name="Peeters S.H."/>
            <person name="Heuer A."/>
            <person name="Rast P."/>
            <person name="Oberbeckmann S."/>
            <person name="Bunk B."/>
            <person name="Jeske O."/>
            <person name="Meyerdierks A."/>
            <person name="Storesund J.E."/>
            <person name="Kallscheuer N."/>
            <person name="Luecker S."/>
            <person name="Lage O.M."/>
            <person name="Pohl T."/>
            <person name="Merkel B.J."/>
            <person name="Hornburger P."/>
            <person name="Mueller R.-W."/>
            <person name="Bruemmer F."/>
            <person name="Labrenz M."/>
            <person name="Spormann A.M."/>
            <person name="Op den Camp H."/>
            <person name="Overmann J."/>
            <person name="Amann R."/>
            <person name="Jetten M.S.M."/>
            <person name="Mascher T."/>
            <person name="Medema M.H."/>
            <person name="Devos D.P."/>
            <person name="Kaster A.-K."/>
            <person name="Ovreas L."/>
            <person name="Rohde M."/>
            <person name="Galperin M.Y."/>
            <person name="Jogler C."/>
        </authorList>
    </citation>
    <scope>NUCLEOTIDE SEQUENCE [LARGE SCALE GENOMIC DNA]</scope>
    <source>
        <strain evidence="3 4">OJF2</strain>
    </source>
</reference>
<feature type="signal peptide" evidence="2">
    <location>
        <begin position="1"/>
        <end position="25"/>
    </location>
</feature>
<evidence type="ECO:0000313" key="3">
    <source>
        <dbReference type="EMBL" id="QEH38153.1"/>
    </source>
</evidence>
<evidence type="ECO:0008006" key="5">
    <source>
        <dbReference type="Google" id="ProtNLM"/>
    </source>
</evidence>
<sequence precursor="true">MRRKISALAVGAALSLAAFTGQARAQFGYGYYPQGYGGYGWGGWGGGIGGTAQGDIARGLGYFNIGAGQYNKDTAVANSIDTDTAMRWNQYVYESQREANRTYYNRKNDGIARDQAAYDSMMKRMQDDPSPRDIESGDALNAALDQLSDPRIHSSVLRTASEPIDAKLIRDLPFRSATEAITFSLTQLKASSQWPAALLEPRFEPERKDFETLVDEVHKENAEKGEVSPRTLADIRGVNNRIRDKLTAMPLSSQAEQREAMNFVKTTTALTRMLERPDIDKVLGELSKIDRTTVGNLLSFMQTFNLRFGPATTATQRQAYAALYPELDKTRDRIIKDAQLDGPTASGSGKGRLHDFFSAMDIDQIQGRRRDQPTANGAGGTDAAPGGTGDAANAAPGAQGGSGTTPAPPPPAPGDSAPPRPRENRQPK</sequence>
<feature type="region of interest" description="Disordered" evidence="1">
    <location>
        <begin position="367"/>
        <end position="428"/>
    </location>
</feature>
<evidence type="ECO:0000313" key="4">
    <source>
        <dbReference type="Proteomes" id="UP000324233"/>
    </source>
</evidence>
<dbReference type="EMBL" id="CP042997">
    <property type="protein sequence ID" value="QEH38153.1"/>
    <property type="molecule type" value="Genomic_DNA"/>
</dbReference>
<feature type="chain" id="PRO_5023062219" description="LTXXQ motif protein" evidence="2">
    <location>
        <begin position="26"/>
        <end position="428"/>
    </location>
</feature>
<feature type="compositionally biased region" description="Low complexity" evidence="1">
    <location>
        <begin position="381"/>
        <end position="397"/>
    </location>
</feature>
<evidence type="ECO:0000256" key="1">
    <source>
        <dbReference type="SAM" id="MobiDB-lite"/>
    </source>
</evidence>
<dbReference type="Proteomes" id="UP000324233">
    <property type="component" value="Chromosome"/>
</dbReference>
<dbReference type="AlphaFoldDB" id="A0A5B9WCD8"/>
<organism evidence="3 4">
    <name type="scientific">Aquisphaera giovannonii</name>
    <dbReference type="NCBI Taxonomy" id="406548"/>
    <lineage>
        <taxon>Bacteria</taxon>
        <taxon>Pseudomonadati</taxon>
        <taxon>Planctomycetota</taxon>
        <taxon>Planctomycetia</taxon>
        <taxon>Isosphaerales</taxon>
        <taxon>Isosphaeraceae</taxon>
        <taxon>Aquisphaera</taxon>
    </lineage>
</organism>
<protein>
    <recommendedName>
        <fullName evidence="5">LTXXQ motif protein</fullName>
    </recommendedName>
</protein>
<feature type="compositionally biased region" description="Pro residues" evidence="1">
    <location>
        <begin position="406"/>
        <end position="419"/>
    </location>
</feature>
<keyword evidence="2" id="KW-0732">Signal</keyword>
<dbReference type="KEGG" id="agv:OJF2_67510"/>
<name>A0A5B9WCD8_9BACT</name>
<evidence type="ECO:0000256" key="2">
    <source>
        <dbReference type="SAM" id="SignalP"/>
    </source>
</evidence>
<accession>A0A5B9WCD8</accession>
<dbReference type="RefSeq" id="WP_210420268.1">
    <property type="nucleotide sequence ID" value="NZ_CP042997.1"/>
</dbReference>
<gene>
    <name evidence="3" type="ORF">OJF2_67510</name>
</gene>
<keyword evidence="4" id="KW-1185">Reference proteome</keyword>
<proteinExistence type="predicted"/>